<proteinExistence type="predicted"/>
<dbReference type="AlphaFoldDB" id="A0A0P7WM45"/>
<dbReference type="STRING" id="113540.ENSSFOP00015057224"/>
<name>A0A0P7WM45_SCLFO</name>
<feature type="non-terminal residue" evidence="1">
    <location>
        <position position="66"/>
    </location>
</feature>
<dbReference type="Proteomes" id="UP000034805">
    <property type="component" value="Unassembled WGS sequence"/>
</dbReference>
<accession>A0A0P7WM45</accession>
<gene>
    <name evidence="1" type="ORF">Z043_116924</name>
</gene>
<sequence length="66" mass="7173">MQKTGCWMQTGVGANELPLRSSVFQLTTCASLNHRPADCACPERNSCGQNGNGVVDESPNMLVYRK</sequence>
<evidence type="ECO:0000313" key="2">
    <source>
        <dbReference type="Proteomes" id="UP000034805"/>
    </source>
</evidence>
<dbReference type="EMBL" id="JARO02006843">
    <property type="protein sequence ID" value="KPP64702.1"/>
    <property type="molecule type" value="Genomic_DNA"/>
</dbReference>
<protein>
    <submittedName>
        <fullName evidence="1">Uncharacterized protein</fullName>
    </submittedName>
</protein>
<organism evidence="1 2">
    <name type="scientific">Scleropages formosus</name>
    <name type="common">Asian bonytongue</name>
    <name type="synonym">Osteoglossum formosum</name>
    <dbReference type="NCBI Taxonomy" id="113540"/>
    <lineage>
        <taxon>Eukaryota</taxon>
        <taxon>Metazoa</taxon>
        <taxon>Chordata</taxon>
        <taxon>Craniata</taxon>
        <taxon>Vertebrata</taxon>
        <taxon>Euteleostomi</taxon>
        <taxon>Actinopterygii</taxon>
        <taxon>Neopterygii</taxon>
        <taxon>Teleostei</taxon>
        <taxon>Osteoglossocephala</taxon>
        <taxon>Osteoglossomorpha</taxon>
        <taxon>Osteoglossiformes</taxon>
        <taxon>Osteoglossidae</taxon>
        <taxon>Scleropages</taxon>
    </lineage>
</organism>
<evidence type="ECO:0000313" key="1">
    <source>
        <dbReference type="EMBL" id="KPP64702.1"/>
    </source>
</evidence>
<comment type="caution">
    <text evidence="1">The sequence shown here is derived from an EMBL/GenBank/DDBJ whole genome shotgun (WGS) entry which is preliminary data.</text>
</comment>
<reference evidence="1 2" key="1">
    <citation type="submission" date="2015-08" db="EMBL/GenBank/DDBJ databases">
        <title>The genome of the Asian arowana (Scleropages formosus).</title>
        <authorList>
            <person name="Tan M.H."/>
            <person name="Gan H.M."/>
            <person name="Croft L.J."/>
            <person name="Austin C.M."/>
        </authorList>
    </citation>
    <scope>NUCLEOTIDE SEQUENCE [LARGE SCALE GENOMIC DNA]</scope>
    <source>
        <strain evidence="1">Aro1</strain>
    </source>
</reference>